<dbReference type="OrthoDB" id="270639at2759"/>
<protein>
    <recommendedName>
        <fullName evidence="2">Prokaryotic-type class I peptide chain release factors domain-containing protein</fullName>
    </recommendedName>
</protein>
<dbReference type="EMBL" id="KE504128">
    <property type="protein sequence ID" value="EPT04103.1"/>
    <property type="molecule type" value="Genomic_DNA"/>
</dbReference>
<evidence type="ECO:0000313" key="3">
    <source>
        <dbReference type="EMBL" id="EPT04103.1"/>
    </source>
</evidence>
<dbReference type="Gene3D" id="3.30.160.20">
    <property type="match status" value="1"/>
</dbReference>
<dbReference type="AlphaFoldDB" id="S8EIK8"/>
<dbReference type="PANTHER" id="PTHR11075">
    <property type="entry name" value="PEPTIDE CHAIN RELEASE FACTOR"/>
    <property type="match status" value="1"/>
</dbReference>
<feature type="region of interest" description="Disordered" evidence="1">
    <location>
        <begin position="168"/>
        <end position="214"/>
    </location>
</feature>
<dbReference type="InParanoid" id="S8EIK8"/>
<proteinExistence type="predicted"/>
<dbReference type="InterPro" id="IPR000352">
    <property type="entry name" value="Pep_chain_release_fac_I"/>
</dbReference>
<organism evidence="3 4">
    <name type="scientific">Fomitopsis schrenkii</name>
    <name type="common">Brown rot fungus</name>
    <dbReference type="NCBI Taxonomy" id="2126942"/>
    <lineage>
        <taxon>Eukaryota</taxon>
        <taxon>Fungi</taxon>
        <taxon>Dikarya</taxon>
        <taxon>Basidiomycota</taxon>
        <taxon>Agaricomycotina</taxon>
        <taxon>Agaricomycetes</taxon>
        <taxon>Polyporales</taxon>
        <taxon>Fomitopsis</taxon>
    </lineage>
</organism>
<dbReference type="GO" id="GO:0070126">
    <property type="term" value="P:mitochondrial translational termination"/>
    <property type="evidence" value="ECO:0007669"/>
    <property type="project" value="TreeGrafter"/>
</dbReference>
<dbReference type="GO" id="GO:0016150">
    <property type="term" value="F:translation release factor activity, codon nonspecific"/>
    <property type="evidence" value="ECO:0007669"/>
    <property type="project" value="TreeGrafter"/>
</dbReference>
<dbReference type="PANTHER" id="PTHR11075:SF54">
    <property type="entry name" value="LARGE RIBOSOMAL SUBUNIT PROTEIN ML62"/>
    <property type="match status" value="1"/>
</dbReference>
<feature type="domain" description="Prokaryotic-type class I peptide chain release factors" evidence="2">
    <location>
        <begin position="90"/>
        <end position="106"/>
    </location>
</feature>
<accession>S8EIK8</accession>
<evidence type="ECO:0000259" key="2">
    <source>
        <dbReference type="PROSITE" id="PS00745"/>
    </source>
</evidence>
<dbReference type="STRING" id="743788.S8EIK8"/>
<name>S8EIK8_FOMSC</name>
<feature type="compositionally biased region" description="Basic and acidic residues" evidence="1">
    <location>
        <begin position="177"/>
        <end position="190"/>
    </location>
</feature>
<keyword evidence="4" id="KW-1185">Reference proteome</keyword>
<dbReference type="PROSITE" id="PS00745">
    <property type="entry name" value="RF_PROK_I"/>
    <property type="match status" value="1"/>
</dbReference>
<feature type="compositionally biased region" description="Basic and acidic residues" evidence="1">
    <location>
        <begin position="199"/>
        <end position="214"/>
    </location>
</feature>
<dbReference type="SUPFAM" id="SSF110916">
    <property type="entry name" value="Peptidyl-tRNA hydrolase domain-like"/>
    <property type="match status" value="1"/>
</dbReference>
<dbReference type="FunCoup" id="S8EIK8">
    <property type="interactions" value="120"/>
</dbReference>
<reference evidence="3 4" key="1">
    <citation type="journal article" date="2012" name="Science">
        <title>The Paleozoic origin of enzymatic lignin decomposition reconstructed from 31 fungal genomes.</title>
        <authorList>
            <person name="Floudas D."/>
            <person name="Binder M."/>
            <person name="Riley R."/>
            <person name="Barry K."/>
            <person name="Blanchette R.A."/>
            <person name="Henrissat B."/>
            <person name="Martinez A.T."/>
            <person name="Otillar R."/>
            <person name="Spatafora J.W."/>
            <person name="Yadav J.S."/>
            <person name="Aerts A."/>
            <person name="Benoit I."/>
            <person name="Boyd A."/>
            <person name="Carlson A."/>
            <person name="Copeland A."/>
            <person name="Coutinho P.M."/>
            <person name="de Vries R.P."/>
            <person name="Ferreira P."/>
            <person name="Findley K."/>
            <person name="Foster B."/>
            <person name="Gaskell J."/>
            <person name="Glotzer D."/>
            <person name="Gorecki P."/>
            <person name="Heitman J."/>
            <person name="Hesse C."/>
            <person name="Hori C."/>
            <person name="Igarashi K."/>
            <person name="Jurgens J.A."/>
            <person name="Kallen N."/>
            <person name="Kersten P."/>
            <person name="Kohler A."/>
            <person name="Kuees U."/>
            <person name="Kumar T.K.A."/>
            <person name="Kuo A."/>
            <person name="LaButti K."/>
            <person name="Larrondo L.F."/>
            <person name="Lindquist E."/>
            <person name="Ling A."/>
            <person name="Lombard V."/>
            <person name="Lucas S."/>
            <person name="Lundell T."/>
            <person name="Martin R."/>
            <person name="McLaughlin D.J."/>
            <person name="Morgenstern I."/>
            <person name="Morin E."/>
            <person name="Murat C."/>
            <person name="Nagy L.G."/>
            <person name="Nolan M."/>
            <person name="Ohm R.A."/>
            <person name="Patyshakuliyeva A."/>
            <person name="Rokas A."/>
            <person name="Ruiz-Duenas F.J."/>
            <person name="Sabat G."/>
            <person name="Salamov A."/>
            <person name="Samejima M."/>
            <person name="Schmutz J."/>
            <person name="Slot J.C."/>
            <person name="St John F."/>
            <person name="Stenlid J."/>
            <person name="Sun H."/>
            <person name="Sun S."/>
            <person name="Syed K."/>
            <person name="Tsang A."/>
            <person name="Wiebenga A."/>
            <person name="Young D."/>
            <person name="Pisabarro A."/>
            <person name="Eastwood D.C."/>
            <person name="Martin F."/>
            <person name="Cullen D."/>
            <person name="Grigoriev I.V."/>
            <person name="Hibbett D.S."/>
        </authorList>
    </citation>
    <scope>NUCLEOTIDE SEQUENCE</scope>
    <source>
        <strain evidence="4">FP-58527</strain>
    </source>
</reference>
<dbReference type="Pfam" id="PF00472">
    <property type="entry name" value="RF-1"/>
    <property type="match status" value="1"/>
</dbReference>
<dbReference type="eggNOG" id="KOG3429">
    <property type="taxonomic scope" value="Eukaryota"/>
</dbReference>
<dbReference type="InterPro" id="IPR052104">
    <property type="entry name" value="Mito_Release_Factor_mL62"/>
</dbReference>
<dbReference type="Proteomes" id="UP000015241">
    <property type="component" value="Unassembled WGS sequence"/>
</dbReference>
<evidence type="ECO:0000256" key="1">
    <source>
        <dbReference type="SAM" id="MobiDB-lite"/>
    </source>
</evidence>
<evidence type="ECO:0000313" key="4">
    <source>
        <dbReference type="Proteomes" id="UP000015241"/>
    </source>
</evidence>
<dbReference type="GO" id="GO:0004045">
    <property type="term" value="F:peptidyl-tRNA hydrolase activity"/>
    <property type="evidence" value="ECO:0007669"/>
    <property type="project" value="TreeGrafter"/>
</dbReference>
<dbReference type="GO" id="GO:0005762">
    <property type="term" value="C:mitochondrial large ribosomal subunit"/>
    <property type="evidence" value="ECO:0007669"/>
    <property type="project" value="TreeGrafter"/>
</dbReference>
<gene>
    <name evidence="3" type="ORF">FOMPIDRAFT_45704</name>
</gene>
<dbReference type="HOGENOM" id="CLU_089470_0_1_1"/>
<sequence>MASLLRCSLRHAGSTLAAIASTSLPYLIRTRALPSARVLGGRHAHTGSLSHPPQLLKLKDASDNAKAQEWIDQFLLYDIPRDVVQLSFSRSSGPGGQNVNKVNTKVTLRCPLSSNWIPLWAHDYIKNSPFYVSSAKCIQITSTVHRSQAQNIDDCLRKLRRLVHAAASDPIQAEPSEEQKERVRGFQRTEKAKRRLDKNKRSDIKKSRSSKNWD</sequence>